<evidence type="ECO:0000313" key="3">
    <source>
        <dbReference type="Proteomes" id="UP001530377"/>
    </source>
</evidence>
<dbReference type="InterPro" id="IPR024337">
    <property type="entry name" value="tRNA_splic_suSen54"/>
</dbReference>
<dbReference type="Proteomes" id="UP001530377">
    <property type="component" value="Unassembled WGS sequence"/>
</dbReference>
<accession>A0ABD3SB36</accession>
<comment type="caution">
    <text evidence="2">The sequence shown here is derived from an EMBL/GenBank/DDBJ whole genome shotgun (WGS) entry which is preliminary data.</text>
</comment>
<proteinExistence type="predicted"/>
<evidence type="ECO:0000313" key="2">
    <source>
        <dbReference type="EMBL" id="KAL3821636.1"/>
    </source>
</evidence>
<name>A0ABD3SB36_9STRA</name>
<gene>
    <name evidence="2" type="ORF">ACHAXA_006056</name>
</gene>
<dbReference type="EMBL" id="JALLPB020000088">
    <property type="protein sequence ID" value="KAL3821636.1"/>
    <property type="molecule type" value="Genomic_DNA"/>
</dbReference>
<reference evidence="2 3" key="1">
    <citation type="submission" date="2024-10" db="EMBL/GenBank/DDBJ databases">
        <title>Updated reference genomes for cyclostephanoid diatoms.</title>
        <authorList>
            <person name="Roberts W.R."/>
            <person name="Alverson A.J."/>
        </authorList>
    </citation>
    <scope>NUCLEOTIDE SEQUENCE [LARGE SCALE GENOMIC DNA]</scope>
    <source>
        <strain evidence="2 3">AJA228-03</strain>
    </source>
</reference>
<protein>
    <recommendedName>
        <fullName evidence="4">tRNA-splicing endonuclease subunit Sen54 N-terminal domain-containing protein</fullName>
    </recommendedName>
</protein>
<dbReference type="PANTHER" id="PTHR21027">
    <property type="entry name" value="TRNA-SPLICING ENDONUCLEASE SUBUNIT SEN54"/>
    <property type="match status" value="1"/>
</dbReference>
<feature type="region of interest" description="Disordered" evidence="1">
    <location>
        <begin position="150"/>
        <end position="187"/>
    </location>
</feature>
<keyword evidence="3" id="KW-1185">Reference proteome</keyword>
<dbReference type="AlphaFoldDB" id="A0ABD3SB36"/>
<sequence length="497" mass="54059">MSKISPRRRTEDDDDVVVDLTMPWGVYVPPSSTNGGYVRIVDARGKSFPCGFSRQVGHVVETATAETAGGVVGGGKKRSRCALTVDDSTESSRAAVGDDRSLLSREAEEEAAMAFVGQQHGRKRTVTEEHLHPEEALFLHLRGLLRIVSSSSSSSNNDEEDDDDDVGGEGSVKASACNERRGGANHPMSTLTTHDLFFEMLHETNVSLAAYLAYAHLRSQGYILVRYTERRMALLREIMQMNDGGERPKDNHSSIALDDGEETMQTKNDAISPPTNDVGGVTTCDEKLITTSGGEMVADDDREVTSHSEEKHKCGDDGATLTISSEGRFKSRALRLRLSEDVATAPTPFVVLSRRDDGNGRAMIPPDARLAYYAYNPNSRFRRTNPGLPDFGVAVMPYNDNQPTFDALYSLALMCEKDAGVGGGIPLRVVTVADGGAVVAFGVTNGEVPIKTNFLAAEALILGTIPTTETYYRKDGMFCAYYDLPVLWVDHYDNIAP</sequence>
<evidence type="ECO:0008006" key="4">
    <source>
        <dbReference type="Google" id="ProtNLM"/>
    </source>
</evidence>
<feature type="compositionally biased region" description="Acidic residues" evidence="1">
    <location>
        <begin position="157"/>
        <end position="167"/>
    </location>
</feature>
<organism evidence="2 3">
    <name type="scientific">Cyclostephanos tholiformis</name>
    <dbReference type="NCBI Taxonomy" id="382380"/>
    <lineage>
        <taxon>Eukaryota</taxon>
        <taxon>Sar</taxon>
        <taxon>Stramenopiles</taxon>
        <taxon>Ochrophyta</taxon>
        <taxon>Bacillariophyta</taxon>
        <taxon>Coscinodiscophyceae</taxon>
        <taxon>Thalassiosirophycidae</taxon>
        <taxon>Stephanodiscales</taxon>
        <taxon>Stephanodiscaceae</taxon>
        <taxon>Cyclostephanos</taxon>
    </lineage>
</organism>
<evidence type="ECO:0000256" key="1">
    <source>
        <dbReference type="SAM" id="MobiDB-lite"/>
    </source>
</evidence>
<dbReference type="PANTHER" id="PTHR21027:SF1">
    <property type="entry name" value="TRNA-SPLICING ENDONUCLEASE SUBUNIT SEN54"/>
    <property type="match status" value="1"/>
</dbReference>